<keyword evidence="4 9" id="KW-0547">Nucleotide-binding</keyword>
<name>A0ABN9WTB1_9DINO</name>
<evidence type="ECO:0000259" key="12">
    <source>
        <dbReference type="PROSITE" id="PS50222"/>
    </source>
</evidence>
<gene>
    <name evidence="13" type="ORF">PCOR1329_LOCUS69289</name>
</gene>
<organism evidence="13 14">
    <name type="scientific">Prorocentrum cordatum</name>
    <dbReference type="NCBI Taxonomy" id="2364126"/>
    <lineage>
        <taxon>Eukaryota</taxon>
        <taxon>Sar</taxon>
        <taxon>Alveolata</taxon>
        <taxon>Dinophyceae</taxon>
        <taxon>Prorocentrales</taxon>
        <taxon>Prorocentraceae</taxon>
        <taxon>Prorocentrum</taxon>
    </lineage>
</organism>
<dbReference type="InterPro" id="IPR011992">
    <property type="entry name" value="EF-hand-dom_pair"/>
</dbReference>
<feature type="domain" description="EF-hand" evidence="12">
    <location>
        <begin position="506"/>
        <end position="541"/>
    </location>
</feature>
<dbReference type="SMART" id="SM00220">
    <property type="entry name" value="S_TKc"/>
    <property type="match status" value="1"/>
</dbReference>
<dbReference type="PROSITE" id="PS50222">
    <property type="entry name" value="EF_HAND_2"/>
    <property type="match status" value="1"/>
</dbReference>
<comment type="caution">
    <text evidence="13">The sequence shown here is derived from an EMBL/GenBank/DDBJ whole genome shotgun (WGS) entry which is preliminary data.</text>
</comment>
<evidence type="ECO:0000256" key="6">
    <source>
        <dbReference type="ARBA" id="ARBA00022837"/>
    </source>
</evidence>
<feature type="region of interest" description="Disordered" evidence="10">
    <location>
        <begin position="47"/>
        <end position="66"/>
    </location>
</feature>
<evidence type="ECO:0000313" key="14">
    <source>
        <dbReference type="Proteomes" id="UP001189429"/>
    </source>
</evidence>
<sequence length="589" mass="65744">EPSAQARRAPWRARCRGSPASRSLGGAPPFARPTRARLHWAWPRRPRGRAAGQAAGASSSWSSPSACAGAAGSIRVAGRYHRPPRRIEDDYDLTDELLGRGETGDVTAAFRRRQGNDKQQKFAVKTCPLANIKHAKFQMLLSEVETFLYVDHPHIARLYDVYESGERLYFVMECLQGGELFERFSRLGKFAEPDVSDLVVQILLALNYIHKHGIVHRDIKLQNLMYQRSDGNHVKFIDFGFSKLLDSSMRLKKAVGTLLYVAPEVLQKNYDSQCDMWSLGVIAFVLLAGYFPFSGENLAEDIQAGKLDWKPSHWANISDCAADFVKALLKVDPKERLTAHAALEHSWIQQARQLRSLSVDVHSAADALVKFSHVPKFRRCCMMLLAWSLTADERAGFRQQFTWWRISMDADGRGTLSLAMLKSTLARSLQLPEEEAQLVCRALGADTHEMSYTEFLGAMLSAQSEKREAMRVASLFRRFDTDNSGSRYLTAESLSSFCHRVSDEPGAEEQFRAAFRELDTDNDGRVSCAELEAYLRREVAVPPSPPVLSAGAAAPRAGPEAEGGAPRAARLLSCLLGWLPLRCCQRPAR</sequence>
<feature type="domain" description="Protein kinase" evidence="11">
    <location>
        <begin position="92"/>
        <end position="348"/>
    </location>
</feature>
<keyword evidence="2" id="KW-0723">Serine/threonine-protein kinase</keyword>
<evidence type="ECO:0000256" key="8">
    <source>
        <dbReference type="ARBA" id="ARBA00024334"/>
    </source>
</evidence>
<dbReference type="PROSITE" id="PS00108">
    <property type="entry name" value="PROTEIN_KINASE_ST"/>
    <property type="match status" value="1"/>
</dbReference>
<dbReference type="InterPro" id="IPR050205">
    <property type="entry name" value="CDPK_Ser/Thr_kinases"/>
</dbReference>
<comment type="cofactor">
    <cofactor evidence="1">
        <name>Mg(2+)</name>
        <dbReference type="ChEBI" id="CHEBI:18420"/>
    </cofactor>
</comment>
<feature type="binding site" evidence="9">
    <location>
        <position position="125"/>
    </location>
    <ligand>
        <name>ATP</name>
        <dbReference type="ChEBI" id="CHEBI:30616"/>
    </ligand>
</feature>
<dbReference type="Gene3D" id="3.30.200.20">
    <property type="entry name" value="Phosphorylase Kinase, domain 1"/>
    <property type="match status" value="1"/>
</dbReference>
<dbReference type="Pfam" id="PF00069">
    <property type="entry name" value="Pkinase"/>
    <property type="match status" value="1"/>
</dbReference>
<evidence type="ECO:0000256" key="4">
    <source>
        <dbReference type="ARBA" id="ARBA00022741"/>
    </source>
</evidence>
<dbReference type="EMBL" id="CAUYUJ010019084">
    <property type="protein sequence ID" value="CAK0888513.1"/>
    <property type="molecule type" value="Genomic_DNA"/>
</dbReference>
<keyword evidence="7 9" id="KW-0067">ATP-binding</keyword>
<evidence type="ECO:0000256" key="2">
    <source>
        <dbReference type="ARBA" id="ARBA00022527"/>
    </source>
</evidence>
<accession>A0ABN9WTB1</accession>
<dbReference type="InterPro" id="IPR018247">
    <property type="entry name" value="EF_Hand_1_Ca_BS"/>
</dbReference>
<dbReference type="PROSITE" id="PS00107">
    <property type="entry name" value="PROTEIN_KINASE_ATP"/>
    <property type="match status" value="1"/>
</dbReference>
<dbReference type="PANTHER" id="PTHR24349">
    <property type="entry name" value="SERINE/THREONINE-PROTEIN KINASE"/>
    <property type="match status" value="1"/>
</dbReference>
<dbReference type="SUPFAM" id="SSF47473">
    <property type="entry name" value="EF-hand"/>
    <property type="match status" value="1"/>
</dbReference>
<dbReference type="Pfam" id="PF13499">
    <property type="entry name" value="EF-hand_7"/>
    <property type="match status" value="1"/>
</dbReference>
<evidence type="ECO:0000259" key="11">
    <source>
        <dbReference type="PROSITE" id="PS50011"/>
    </source>
</evidence>
<feature type="compositionally biased region" description="Low complexity" evidence="10">
    <location>
        <begin position="49"/>
        <end position="66"/>
    </location>
</feature>
<dbReference type="SUPFAM" id="SSF56112">
    <property type="entry name" value="Protein kinase-like (PK-like)"/>
    <property type="match status" value="1"/>
</dbReference>
<dbReference type="InterPro" id="IPR011009">
    <property type="entry name" value="Kinase-like_dom_sf"/>
</dbReference>
<dbReference type="PROSITE" id="PS00018">
    <property type="entry name" value="EF_HAND_1"/>
    <property type="match status" value="1"/>
</dbReference>
<reference evidence="13" key="1">
    <citation type="submission" date="2023-10" db="EMBL/GenBank/DDBJ databases">
        <authorList>
            <person name="Chen Y."/>
            <person name="Shah S."/>
            <person name="Dougan E. K."/>
            <person name="Thang M."/>
            <person name="Chan C."/>
        </authorList>
    </citation>
    <scope>NUCLEOTIDE SEQUENCE [LARGE SCALE GENOMIC DNA]</scope>
</reference>
<evidence type="ECO:0000256" key="9">
    <source>
        <dbReference type="PROSITE-ProRule" id="PRU10141"/>
    </source>
</evidence>
<dbReference type="InterPro" id="IPR000719">
    <property type="entry name" value="Prot_kinase_dom"/>
</dbReference>
<dbReference type="PROSITE" id="PS50011">
    <property type="entry name" value="PROTEIN_KINASE_DOM"/>
    <property type="match status" value="1"/>
</dbReference>
<dbReference type="InterPro" id="IPR002048">
    <property type="entry name" value="EF_hand_dom"/>
</dbReference>
<dbReference type="InterPro" id="IPR017441">
    <property type="entry name" value="Protein_kinase_ATP_BS"/>
</dbReference>
<keyword evidence="6" id="KW-0106">Calcium</keyword>
<comment type="similarity">
    <text evidence="8">Belongs to the protein kinase superfamily. Ser/Thr protein kinase family. CDPK subfamily.</text>
</comment>
<evidence type="ECO:0000313" key="13">
    <source>
        <dbReference type="EMBL" id="CAK0888513.1"/>
    </source>
</evidence>
<protein>
    <recommendedName>
        <fullName evidence="15">Non-specific serine/threonine protein kinase</fullName>
    </recommendedName>
</protein>
<dbReference type="CDD" id="cd05117">
    <property type="entry name" value="STKc_CAMK"/>
    <property type="match status" value="1"/>
</dbReference>
<evidence type="ECO:0000256" key="5">
    <source>
        <dbReference type="ARBA" id="ARBA00022777"/>
    </source>
</evidence>
<feature type="non-terminal residue" evidence="13">
    <location>
        <position position="1"/>
    </location>
</feature>
<evidence type="ECO:0000256" key="7">
    <source>
        <dbReference type="ARBA" id="ARBA00022840"/>
    </source>
</evidence>
<keyword evidence="5" id="KW-0418">Kinase</keyword>
<keyword evidence="14" id="KW-1185">Reference proteome</keyword>
<evidence type="ECO:0008006" key="15">
    <source>
        <dbReference type="Google" id="ProtNLM"/>
    </source>
</evidence>
<proteinExistence type="inferred from homology"/>
<dbReference type="Proteomes" id="UP001189429">
    <property type="component" value="Unassembled WGS sequence"/>
</dbReference>
<dbReference type="CDD" id="cd00051">
    <property type="entry name" value="EFh"/>
    <property type="match status" value="1"/>
</dbReference>
<keyword evidence="3" id="KW-0808">Transferase</keyword>
<evidence type="ECO:0000256" key="3">
    <source>
        <dbReference type="ARBA" id="ARBA00022679"/>
    </source>
</evidence>
<evidence type="ECO:0000256" key="10">
    <source>
        <dbReference type="SAM" id="MobiDB-lite"/>
    </source>
</evidence>
<dbReference type="Gene3D" id="1.10.238.10">
    <property type="entry name" value="EF-hand"/>
    <property type="match status" value="2"/>
</dbReference>
<dbReference type="SMART" id="SM00054">
    <property type="entry name" value="EFh"/>
    <property type="match status" value="2"/>
</dbReference>
<evidence type="ECO:0000256" key="1">
    <source>
        <dbReference type="ARBA" id="ARBA00001946"/>
    </source>
</evidence>
<dbReference type="InterPro" id="IPR008271">
    <property type="entry name" value="Ser/Thr_kinase_AS"/>
</dbReference>
<dbReference type="Gene3D" id="1.10.510.10">
    <property type="entry name" value="Transferase(Phosphotransferase) domain 1"/>
    <property type="match status" value="1"/>
</dbReference>
<feature type="region of interest" description="Disordered" evidence="10">
    <location>
        <begin position="1"/>
        <end position="40"/>
    </location>
</feature>